<feature type="domain" description="DH" evidence="5">
    <location>
        <begin position="437"/>
        <end position="624"/>
    </location>
</feature>
<evidence type="ECO:0000259" key="6">
    <source>
        <dbReference type="PROSITE" id="PS50219"/>
    </source>
</evidence>
<feature type="compositionally biased region" description="Low complexity" evidence="3">
    <location>
        <begin position="134"/>
        <end position="153"/>
    </location>
</feature>
<dbReference type="Gene3D" id="1.10.10.10">
    <property type="entry name" value="Winged helix-like DNA-binding domain superfamily/Winged helix DNA-binding domain"/>
    <property type="match status" value="1"/>
</dbReference>
<feature type="region of interest" description="Disordered" evidence="3">
    <location>
        <begin position="393"/>
        <end position="415"/>
    </location>
</feature>
<keyword evidence="8" id="KW-1185">Reference proteome</keyword>
<evidence type="ECO:0000256" key="2">
    <source>
        <dbReference type="ARBA" id="ARBA00022658"/>
    </source>
</evidence>
<dbReference type="InterPro" id="IPR011993">
    <property type="entry name" value="PH-like_dom_sf"/>
</dbReference>
<dbReference type="SMART" id="SM00036">
    <property type="entry name" value="CNH"/>
    <property type="match status" value="1"/>
</dbReference>
<dbReference type="InterPro" id="IPR000591">
    <property type="entry name" value="DEP_dom"/>
</dbReference>
<dbReference type="PANTHER" id="PTHR46572">
    <property type="entry name" value="RHO1 GDP-GTP EXCHANGE PROTEIN 1-RELATED"/>
    <property type="match status" value="1"/>
</dbReference>
<dbReference type="GeneID" id="27691836"/>
<dbReference type="InterPro" id="IPR041675">
    <property type="entry name" value="PH_5"/>
</dbReference>
<dbReference type="CDD" id="cd04435">
    <property type="entry name" value="DEP_fRom2"/>
    <property type="match status" value="1"/>
</dbReference>
<evidence type="ECO:0000259" key="4">
    <source>
        <dbReference type="PROSITE" id="PS50003"/>
    </source>
</evidence>
<dbReference type="Proteomes" id="UP000053201">
    <property type="component" value="Unassembled WGS sequence"/>
</dbReference>
<dbReference type="eggNOG" id="KOG4305">
    <property type="taxonomic scope" value="Eukaryota"/>
</dbReference>
<evidence type="ECO:0000256" key="1">
    <source>
        <dbReference type="ARBA" id="ARBA00022553"/>
    </source>
</evidence>
<gene>
    <name evidence="7" type="ORF">SPPG_08691</name>
</gene>
<dbReference type="SUPFAM" id="SSF48065">
    <property type="entry name" value="DBL homology domain (DH-domain)"/>
    <property type="match status" value="1"/>
</dbReference>
<dbReference type="InterPro" id="IPR035899">
    <property type="entry name" value="DBL_dom_sf"/>
</dbReference>
<dbReference type="InterPro" id="IPR001849">
    <property type="entry name" value="PH_domain"/>
</dbReference>
<dbReference type="PROSITE" id="PS50219">
    <property type="entry name" value="CNH"/>
    <property type="match status" value="1"/>
</dbReference>
<feature type="compositionally biased region" description="Low complexity" evidence="3">
    <location>
        <begin position="192"/>
        <end position="203"/>
    </location>
</feature>
<dbReference type="EMBL" id="KQ257473">
    <property type="protein sequence ID" value="KNC95938.1"/>
    <property type="molecule type" value="Genomic_DNA"/>
</dbReference>
<protein>
    <submittedName>
        <fullName evidence="7">Uncharacterized protein</fullName>
    </submittedName>
</protein>
<dbReference type="SMART" id="SM00325">
    <property type="entry name" value="RhoGEF"/>
    <property type="match status" value="1"/>
</dbReference>
<dbReference type="PROSITE" id="PS50003">
    <property type="entry name" value="PH_DOMAIN"/>
    <property type="match status" value="1"/>
</dbReference>
<dbReference type="PROSITE" id="PS50010">
    <property type="entry name" value="DH_2"/>
    <property type="match status" value="1"/>
</dbReference>
<evidence type="ECO:0000259" key="5">
    <source>
        <dbReference type="PROSITE" id="PS50010"/>
    </source>
</evidence>
<dbReference type="InterPro" id="IPR000219">
    <property type="entry name" value="DH_dom"/>
</dbReference>
<feature type="region of interest" description="Disordered" evidence="3">
    <location>
        <begin position="1"/>
        <end position="77"/>
    </location>
</feature>
<dbReference type="InterPro" id="IPR036390">
    <property type="entry name" value="WH_DNA-bd_sf"/>
</dbReference>
<dbReference type="SMART" id="SM00233">
    <property type="entry name" value="PH"/>
    <property type="match status" value="1"/>
</dbReference>
<dbReference type="Pfam" id="PF00610">
    <property type="entry name" value="DEP"/>
    <property type="match status" value="1"/>
</dbReference>
<dbReference type="VEuPathDB" id="FungiDB:SPPG_08691"/>
<dbReference type="SUPFAM" id="SSF50729">
    <property type="entry name" value="PH domain-like"/>
    <property type="match status" value="1"/>
</dbReference>
<feature type="region of interest" description="Disordered" evidence="3">
    <location>
        <begin position="115"/>
        <end position="237"/>
    </location>
</feature>
<sequence length="1148" mass="129158">MQPPPAGRPMLGQPAGNGHFYLPPGSQGQVPQYGGPGRSPLIAGSPPDGLPPGSLPNGAPPMRPFFPPTGYPQNGGFQRPYVVPYMSPAMNPYAERPYDGPMPHYNRPLPPAPVPFVPPLVRPDYPPQQQQPIHHSNQNHYYQQHQHQQQHSLPPHPHQRPTANEHIVPPSQLQGGVRPQPVSVLPPPEPRYPQQRRSASSVPPSSPPSIPGSRRSSGVPQPPPRFDSEHSSLHKRDSEDVRIPMVYPALLSKVADAFRVKVPLSTHTKDSLEYTDCFVGRDAVDTIAFIIKTTDRNLALLLGRALDAQKFFHDVTYNHRLRDSSNELYKFQARTVTPLVADIPDATADPEEGGLPNGVFTLLTDCYSPTCTRDRLCYSIACPRRLEQQTRLLSQTSSQLQRSPSRASLADKDKKGHLWSTSVPKEIVESVSATERKRQEIIFETIQTEREFVADLELIQSVFVEPLRKSDIIDPSRRDGFINDVFLNLRQLHTINSKLLRKLVARQQENKIVDKIGDIFMSVVDTFEAYVDYGARQVYAKSALDHERAMNPEFAKFLQDCERKPECRKLPIQSFLARPTTRVGRYPLLLRSALDKSPENHPDRALLPQAISVIKDVLSKINREAGRAENLLKLHQLQNQLIFNPGEPLDLGLSNEGRTIVREGSLVLRRNGNEIDVQVFLFDHVLLLTKKKKNGFYKVYKRPIPLEMLHILEGGTAQRRGSGLFSSGHKSSPSTSLSHNSTVSKQMNMVSSRPSVVTPPGETATKGYPFSLVHLGRAGTTYTLYAANQADRRSWRDAIEQQKLAVTEKKRRFEIVTMLDTAFPYTNKVNSSVSMGNKLILGTDNGLYVGPSSQAVQVDADKLFKRVIDLEKIQQVDVLPEHDMLTLLAEKHLITFPLDVLDVTEQEANLVARKGKKVASHISFFKQGLCDNRILVSAVRITALNSTVKVFEPQDVGSSKKRGKFGKFLLGDSDSMKMFKEFYVPTESSSIHYLRSKICVGCTKGFEIVDLNSLDTQGLLDPTDENLDFVHKRSDVKPISVFRIRDGDFLLCYNEFAFYVDRLGRKSHRDWMIYWTGYPNAFALVPPYIIAFEPSFIEVRHVDSGELQQIIPTQNMRTLNTNPEFLHCVMDSALDFQHIFRLQPVGRF</sequence>
<dbReference type="SMART" id="SM00049">
    <property type="entry name" value="DEP"/>
    <property type="match status" value="1"/>
</dbReference>
<feature type="region of interest" description="Disordered" evidence="3">
    <location>
        <begin position="720"/>
        <end position="742"/>
    </location>
</feature>
<dbReference type="Gene3D" id="1.20.900.10">
    <property type="entry name" value="Dbl homology (DH) domain"/>
    <property type="match status" value="1"/>
</dbReference>
<accession>A0A0L0H5D2</accession>
<dbReference type="InterPro" id="IPR036388">
    <property type="entry name" value="WH-like_DNA-bd_sf"/>
</dbReference>
<dbReference type="Pfam" id="PF15405">
    <property type="entry name" value="PH_5"/>
    <property type="match status" value="1"/>
</dbReference>
<evidence type="ECO:0000313" key="8">
    <source>
        <dbReference type="Proteomes" id="UP000053201"/>
    </source>
</evidence>
<dbReference type="CDD" id="cd00160">
    <property type="entry name" value="RhoGEF"/>
    <property type="match status" value="1"/>
</dbReference>
<dbReference type="InParanoid" id="A0A0L0H5D2"/>
<organism evidence="7 8">
    <name type="scientific">Spizellomyces punctatus (strain DAOM BR117)</name>
    <dbReference type="NCBI Taxonomy" id="645134"/>
    <lineage>
        <taxon>Eukaryota</taxon>
        <taxon>Fungi</taxon>
        <taxon>Fungi incertae sedis</taxon>
        <taxon>Chytridiomycota</taxon>
        <taxon>Chytridiomycota incertae sedis</taxon>
        <taxon>Chytridiomycetes</taxon>
        <taxon>Spizellomycetales</taxon>
        <taxon>Spizellomycetaceae</taxon>
        <taxon>Spizellomyces</taxon>
    </lineage>
</organism>
<evidence type="ECO:0000313" key="7">
    <source>
        <dbReference type="EMBL" id="KNC95938.1"/>
    </source>
</evidence>
<dbReference type="RefSeq" id="XP_016603978.1">
    <property type="nucleotide sequence ID" value="XM_016756845.1"/>
</dbReference>
<feature type="compositionally biased region" description="Low complexity" evidence="3">
    <location>
        <begin position="393"/>
        <end position="406"/>
    </location>
</feature>
<feature type="compositionally biased region" description="Low complexity" evidence="3">
    <location>
        <begin position="726"/>
        <end position="742"/>
    </location>
</feature>
<dbReference type="Gene3D" id="2.30.29.30">
    <property type="entry name" value="Pleckstrin-homology domain (PH domain)/Phosphotyrosine-binding domain (PTB)"/>
    <property type="match status" value="1"/>
</dbReference>
<keyword evidence="2" id="KW-0344">Guanine-nucleotide releasing factor</keyword>
<feature type="domain" description="CNH" evidence="6">
    <location>
        <begin position="826"/>
        <end position="1126"/>
    </location>
</feature>
<dbReference type="GO" id="GO:0035556">
    <property type="term" value="P:intracellular signal transduction"/>
    <property type="evidence" value="ECO:0007669"/>
    <property type="project" value="InterPro"/>
</dbReference>
<feature type="compositionally biased region" description="Pro residues" evidence="3">
    <location>
        <begin position="48"/>
        <end position="70"/>
    </location>
</feature>
<dbReference type="OMA" id="CFRQKII"/>
<dbReference type="Pfam" id="PF00621">
    <property type="entry name" value="RhoGEF"/>
    <property type="match status" value="1"/>
</dbReference>
<dbReference type="PANTHER" id="PTHR46572:SF2">
    <property type="entry name" value="RHO1 GDP-GTP EXCHANGE PROTEIN 1-RELATED"/>
    <property type="match status" value="1"/>
</dbReference>
<dbReference type="GO" id="GO:0005085">
    <property type="term" value="F:guanyl-nucleotide exchange factor activity"/>
    <property type="evidence" value="ECO:0007669"/>
    <property type="project" value="UniProtKB-KW"/>
</dbReference>
<dbReference type="FunCoup" id="A0A0L0H5D2">
    <property type="interactions" value="36"/>
</dbReference>
<dbReference type="STRING" id="645134.A0A0L0H5D2"/>
<dbReference type="SUPFAM" id="SSF46785">
    <property type="entry name" value="Winged helix' DNA-binding domain"/>
    <property type="match status" value="1"/>
</dbReference>
<name>A0A0L0H5D2_SPIPD</name>
<proteinExistence type="predicted"/>
<dbReference type="InterPro" id="IPR052233">
    <property type="entry name" value="Rho-type_GEFs"/>
</dbReference>
<reference evidence="7 8" key="1">
    <citation type="submission" date="2009-08" db="EMBL/GenBank/DDBJ databases">
        <title>The Genome Sequence of Spizellomyces punctatus strain DAOM BR117.</title>
        <authorList>
            <consortium name="The Broad Institute Genome Sequencing Platform"/>
            <person name="Russ C."/>
            <person name="Cuomo C."/>
            <person name="Shea T."/>
            <person name="Young S.K."/>
            <person name="Zeng Q."/>
            <person name="Koehrsen M."/>
            <person name="Haas B."/>
            <person name="Borodovsky M."/>
            <person name="Guigo R."/>
            <person name="Alvarado L."/>
            <person name="Berlin A."/>
            <person name="Bochicchio J."/>
            <person name="Borenstein D."/>
            <person name="Chapman S."/>
            <person name="Chen Z."/>
            <person name="Engels R."/>
            <person name="Freedman E."/>
            <person name="Gellesch M."/>
            <person name="Goldberg J."/>
            <person name="Griggs A."/>
            <person name="Gujja S."/>
            <person name="Heiman D."/>
            <person name="Hepburn T."/>
            <person name="Howarth C."/>
            <person name="Jen D."/>
            <person name="Larson L."/>
            <person name="Lewis B."/>
            <person name="Mehta T."/>
            <person name="Park D."/>
            <person name="Pearson M."/>
            <person name="Roberts A."/>
            <person name="Saif S."/>
            <person name="Shenoy N."/>
            <person name="Sisk P."/>
            <person name="Stolte C."/>
            <person name="Sykes S."/>
            <person name="Thomson T."/>
            <person name="Walk T."/>
            <person name="White J."/>
            <person name="Yandava C."/>
            <person name="Burger G."/>
            <person name="Gray M.W."/>
            <person name="Holland P.W.H."/>
            <person name="King N."/>
            <person name="Lang F.B.F."/>
            <person name="Roger A.J."/>
            <person name="Ruiz-Trillo I."/>
            <person name="Lander E."/>
            <person name="Nusbaum C."/>
        </authorList>
    </citation>
    <scope>NUCLEOTIDE SEQUENCE [LARGE SCALE GENOMIC DNA]</scope>
    <source>
        <strain evidence="7 8">DAOM BR117</strain>
    </source>
</reference>
<dbReference type="Pfam" id="PF00780">
    <property type="entry name" value="CNH"/>
    <property type="match status" value="1"/>
</dbReference>
<feature type="compositionally biased region" description="Basic and acidic residues" evidence="3">
    <location>
        <begin position="226"/>
        <end position="237"/>
    </location>
</feature>
<feature type="domain" description="PH" evidence="4">
    <location>
        <begin position="659"/>
        <end position="804"/>
    </location>
</feature>
<dbReference type="InterPro" id="IPR001180">
    <property type="entry name" value="CNH_dom"/>
</dbReference>
<evidence type="ECO:0000256" key="3">
    <source>
        <dbReference type="SAM" id="MobiDB-lite"/>
    </source>
</evidence>
<feature type="compositionally biased region" description="Pro residues" evidence="3">
    <location>
        <begin position="115"/>
        <end position="126"/>
    </location>
</feature>
<dbReference type="AlphaFoldDB" id="A0A0L0H5D2"/>
<keyword evidence="1" id="KW-0597">Phosphoprotein</keyword>
<dbReference type="OrthoDB" id="2272012at2759"/>